<protein>
    <recommendedName>
        <fullName evidence="4">DUF7906 domain-containing protein</fullName>
    </recommendedName>
</protein>
<evidence type="ECO:0000313" key="5">
    <source>
        <dbReference type="EMBL" id="KAK9072861.1"/>
    </source>
</evidence>
<feature type="domain" description="DUF7906" evidence="4">
    <location>
        <begin position="67"/>
        <end position="334"/>
    </location>
</feature>
<evidence type="ECO:0000313" key="6">
    <source>
        <dbReference type="Proteomes" id="UP001408789"/>
    </source>
</evidence>
<feature type="domain" description="DUF7906" evidence="4">
    <location>
        <begin position="810"/>
        <end position="1077"/>
    </location>
</feature>
<name>A0AAP0DEA5_9ASTR</name>
<organism evidence="5 6">
    <name type="scientific">Deinandra increscens subsp. villosa</name>
    <dbReference type="NCBI Taxonomy" id="3103831"/>
    <lineage>
        <taxon>Eukaryota</taxon>
        <taxon>Viridiplantae</taxon>
        <taxon>Streptophyta</taxon>
        <taxon>Embryophyta</taxon>
        <taxon>Tracheophyta</taxon>
        <taxon>Spermatophyta</taxon>
        <taxon>Magnoliopsida</taxon>
        <taxon>eudicotyledons</taxon>
        <taxon>Gunneridae</taxon>
        <taxon>Pentapetalae</taxon>
        <taxon>asterids</taxon>
        <taxon>campanulids</taxon>
        <taxon>Asterales</taxon>
        <taxon>Asteraceae</taxon>
        <taxon>Asteroideae</taxon>
        <taxon>Heliantheae alliance</taxon>
        <taxon>Madieae</taxon>
        <taxon>Madiinae</taxon>
        <taxon>Deinandra</taxon>
    </lineage>
</organism>
<keyword evidence="3" id="KW-0732">Signal</keyword>
<feature type="compositionally biased region" description="Basic residues" evidence="1">
    <location>
        <begin position="1239"/>
        <end position="1249"/>
    </location>
</feature>
<accession>A0AAP0DEA5</accession>
<keyword evidence="2" id="KW-0472">Membrane</keyword>
<dbReference type="Proteomes" id="UP001408789">
    <property type="component" value="Unassembled WGS sequence"/>
</dbReference>
<feature type="transmembrane region" description="Helical" evidence="2">
    <location>
        <begin position="1525"/>
        <end position="1549"/>
    </location>
</feature>
<keyword evidence="2" id="KW-0812">Transmembrane</keyword>
<dbReference type="EMBL" id="JBCNJP010000010">
    <property type="protein sequence ID" value="KAK9072861.1"/>
    <property type="molecule type" value="Genomic_DNA"/>
</dbReference>
<feature type="transmembrane region" description="Helical" evidence="2">
    <location>
        <begin position="782"/>
        <end position="802"/>
    </location>
</feature>
<proteinExistence type="predicted"/>
<dbReference type="PANTHER" id="PTHR31515">
    <property type="entry name" value="TRANSMEMBRANE PROTEIN-RELATED"/>
    <property type="match status" value="1"/>
</dbReference>
<gene>
    <name evidence="5" type="ORF">SSX86_009296</name>
</gene>
<evidence type="ECO:0000256" key="2">
    <source>
        <dbReference type="SAM" id="Phobius"/>
    </source>
</evidence>
<evidence type="ECO:0000256" key="3">
    <source>
        <dbReference type="SAM" id="SignalP"/>
    </source>
</evidence>
<dbReference type="InterPro" id="IPR057228">
    <property type="entry name" value="DUF7906"/>
</dbReference>
<comment type="caution">
    <text evidence="5">The sequence shown here is derived from an EMBL/GenBank/DDBJ whole genome shotgun (WGS) entry which is preliminary data.</text>
</comment>
<keyword evidence="2" id="KW-1133">Transmembrane helix</keyword>
<feature type="signal peptide" evidence="3">
    <location>
        <begin position="1"/>
        <end position="22"/>
    </location>
</feature>
<dbReference type="PANTHER" id="PTHR31515:SF0">
    <property type="entry name" value="TRANSMEMBRANE PROTEIN"/>
    <property type="match status" value="1"/>
</dbReference>
<keyword evidence="6" id="KW-1185">Reference proteome</keyword>
<evidence type="ECO:0000259" key="4">
    <source>
        <dbReference type="Pfam" id="PF25483"/>
    </source>
</evidence>
<sequence>MASIRIIFSCFCSILLLKSSESAPTQAYRRDPGHPQWHHSAFQEVKESVRSDVRSMLHSRAEVPFQVPLEVNVVLIGFSGDGAYRYTMDSQKLEEFLRVGFPSHRPSCLETGEPLDIEHHMVFNAFPAAQPELIALEKALKAAMVPAGTAREADFGREVPAFEVDALVVEPEFQKLYSYLFDYENMGYNAEEADRPMPTAIFIVNFDKVRMDPRNKDIDLDSLMYSKPNQLTEEDIKQQEGGYVYRYHYNGGGASQVWLGSGRFVVIDISAGPCTYGKIETEEGSVSSKTLPRLRNAVFPKSSIAANDHATTHDNFIGQLAALIGITVQHVIAPDVRFETVDLATRLLIPIIVLQNHNRYGIMEKGQNYSIDIDAIEAEVKKLVHKGEDVVIVGGAHSLHVHEKLAIAVSKAMRGHSLQETKKDGRFHVHTKTYLDGAILREEMERSADVLAAGLLEVSHPSLSDNYFIRQHWMDEADVVSDSVLKHKPIWGANPKSRRKKTKTVQKKQGDLHRTYGTRVVPVFVLSLADVDPHLMMDDESLLWTSNDVVIVLQHQSEKIPLSYVSETERRHVFPSQAQRHIVAGLASVVGGLSAPYEKVSHIHERPVVNWLLAAGCHPFGPFSNASRVSQLLQDVALRNTIYARVDSALHRIRETSESVQAFAGEYLKTPLGEPVKGKKNKTTTELWIEKFYKKETNLPEPFPHELVDKLESYLDGLEEQLVDLSSLLYDHRLQDANMNSSEILQSSIVTQQYVEHVLEYEREKMKCCEIMYKSPKQASQSLVYVGILIAGIFVYFLVIFFSSAVPFQVPLEVNVVLIGFSGDGAYRYTMDSQKLEEFLRVGFPSHRPSCLETGEPLDIEHHMVFNAFPAAQPELIALEKALKAAMVPAGTAREADFGREVPAFEVDALVVEPEFQKLYSYLFDYENMGYNAEEADRPMPTAIFIVNFDKVRMDPRNKDIDLDSLMYSKPNQLTEEDIKQQEGGYVYRYHYNGGGASQVWLGSGRFVVIDISAGPCTYGKIETEEGSVSSKTLPRLRNAVFPKSSIAANDHATTHDNFIGQLAALIGITVQHVIAPDVRFETVDLATRLLIPIIVLQNHNRYGIMEKGQNYSIDIDAIEAEVKKLVHKGEDVVIVGGAHSLHVHEKLAIAVSKAMRGHSLQETKKDGRFHVHTKTYLDGAILREEMERSADVLAAGLLEVSHPSLSDNYFIRQHWMDEADVVSDSVLKHKPIWGANPKSRRKKTKTVQKKQGDLHRTYGTRVVPVFVLSLADVDPHLMMDDESLLWTSNDVVIVLQHQSEKIPLSYVSETERRHVFPSQAQRHIVAGLASVVGGLSAPYEKVSHIHERPVVNWLLAAGCHPFGPFSNASRVSQLLQDVALRNTIYARVDSALHRIRETSESVQAFAGEYLKTPLGEPVKGKKNKTTTELWIEKFYKKETNLPEPFPHELVDKLESYLDGLEEQLVDLSSLLYDHRLQDANMNSSEILQSSIVTQQYVEHVLEYEREKMKCCEIMYKSPKQASQSLVYVGILIAGIFVYFLVIFFSSAVR</sequence>
<feature type="chain" id="PRO_5042878468" description="DUF7906 domain-containing protein" evidence="3">
    <location>
        <begin position="23"/>
        <end position="1550"/>
    </location>
</feature>
<reference evidence="5 6" key="1">
    <citation type="submission" date="2024-04" db="EMBL/GenBank/DDBJ databases">
        <title>The reference genome of an endangered Asteraceae, Deinandra increscens subsp. villosa, native to the Central Coast of California.</title>
        <authorList>
            <person name="Guilliams M."/>
            <person name="Hasenstab-Lehman K."/>
            <person name="Meyer R."/>
            <person name="Mcevoy S."/>
        </authorList>
    </citation>
    <scope>NUCLEOTIDE SEQUENCE [LARGE SCALE GENOMIC DNA]</scope>
    <source>
        <tissue evidence="5">Leaf</tissue>
    </source>
</reference>
<dbReference type="Pfam" id="PF25483">
    <property type="entry name" value="DUF7906"/>
    <property type="match status" value="2"/>
</dbReference>
<evidence type="ECO:0000256" key="1">
    <source>
        <dbReference type="SAM" id="MobiDB-lite"/>
    </source>
</evidence>
<feature type="region of interest" description="Disordered" evidence="1">
    <location>
        <begin position="1235"/>
        <end position="1254"/>
    </location>
</feature>